<dbReference type="PANTHER" id="PTHR10127">
    <property type="entry name" value="DISCOIDIN, CUB, EGF, LAMININ , AND ZINC METALLOPROTEASE DOMAIN CONTAINING"/>
    <property type="match status" value="1"/>
</dbReference>
<feature type="active site" evidence="1">
    <location>
        <position position="18"/>
    </location>
</feature>
<accession>A0A2G9UUU8</accession>
<evidence type="ECO:0000313" key="5">
    <source>
        <dbReference type="Proteomes" id="UP000230423"/>
    </source>
</evidence>
<dbReference type="OrthoDB" id="5819035at2759"/>
<feature type="binding site" evidence="1">
    <location>
        <position position="27"/>
    </location>
    <ligand>
        <name>Zn(2+)</name>
        <dbReference type="ChEBI" id="CHEBI:29105"/>
        <note>catalytic</note>
    </ligand>
</feature>
<dbReference type="EC" id="3.4.24.-" evidence="2"/>
<sequence length="208" mass="23873">MQMVKTKEIETVGTAAHELGHALGFFHTHSRHDRDQFITVDTENVKPDWLTQFTMQTVKTNYNYNLTYDYGSIMHYGATSASSNGKLTMVPKDVMYTETLGSHFIAFYDLLMLNKYYNCDACKAKNTLCRNRGFAHPRDCTRCICPSGYGGQFCGERPAGCGAELEATSDWKLLEDEVGDRKAGGWPREDFMKCHYWIKVRDFWKEPQ</sequence>
<dbReference type="PRINTS" id="PR00480">
    <property type="entry name" value="ASTACIN"/>
</dbReference>
<reference evidence="4 5" key="1">
    <citation type="submission" date="2015-09" db="EMBL/GenBank/DDBJ databases">
        <title>Draft genome of the parasitic nematode Teladorsagia circumcincta isolate WARC Sus (inbred).</title>
        <authorList>
            <person name="Mitreva M."/>
        </authorList>
    </citation>
    <scope>NUCLEOTIDE SEQUENCE [LARGE SCALE GENOMIC DNA]</scope>
    <source>
        <strain evidence="4 5">S</strain>
    </source>
</reference>
<name>A0A2G9UUU8_TELCI</name>
<evidence type="ECO:0000256" key="1">
    <source>
        <dbReference type="PROSITE-ProRule" id="PRU01211"/>
    </source>
</evidence>
<dbReference type="SUPFAM" id="SSF55486">
    <property type="entry name" value="Metalloproteases ('zincins'), catalytic domain"/>
    <property type="match status" value="1"/>
</dbReference>
<dbReference type="GO" id="GO:0006508">
    <property type="term" value="P:proteolysis"/>
    <property type="evidence" value="ECO:0007669"/>
    <property type="project" value="UniProtKB-KW"/>
</dbReference>
<dbReference type="GO" id="GO:0008270">
    <property type="term" value="F:zinc ion binding"/>
    <property type="evidence" value="ECO:0007669"/>
    <property type="project" value="UniProtKB-UniRule"/>
</dbReference>
<proteinExistence type="predicted"/>
<feature type="binding site" evidence="1">
    <location>
        <position position="17"/>
    </location>
    <ligand>
        <name>Zn(2+)</name>
        <dbReference type="ChEBI" id="CHEBI:29105"/>
        <note>catalytic</note>
    </ligand>
</feature>
<feature type="domain" description="Peptidase M12A" evidence="3">
    <location>
        <begin position="1"/>
        <end position="120"/>
    </location>
</feature>
<keyword evidence="1 2" id="KW-0482">Metalloprotease</keyword>
<protein>
    <recommendedName>
        <fullName evidence="2">Metalloendopeptidase</fullName>
        <ecNumber evidence="2">3.4.24.-</ecNumber>
    </recommendedName>
</protein>
<keyword evidence="1 2" id="KW-0378">Hydrolase</keyword>
<keyword evidence="1 2" id="KW-0645">Protease</keyword>
<evidence type="ECO:0000259" key="3">
    <source>
        <dbReference type="PROSITE" id="PS51864"/>
    </source>
</evidence>
<dbReference type="InterPro" id="IPR001506">
    <property type="entry name" value="Peptidase_M12A"/>
</dbReference>
<dbReference type="InterPro" id="IPR024079">
    <property type="entry name" value="MetalloPept_cat_dom_sf"/>
</dbReference>
<dbReference type="EMBL" id="KZ345359">
    <property type="protein sequence ID" value="PIO73943.1"/>
    <property type="molecule type" value="Genomic_DNA"/>
</dbReference>
<comment type="cofactor">
    <cofactor evidence="1 2">
        <name>Zn(2+)</name>
        <dbReference type="ChEBI" id="CHEBI:29105"/>
    </cofactor>
    <text evidence="1 2">Binds 1 zinc ion per subunit.</text>
</comment>
<organism evidence="4 5">
    <name type="scientific">Teladorsagia circumcincta</name>
    <name type="common">Brown stomach worm</name>
    <name type="synonym">Ostertagia circumcincta</name>
    <dbReference type="NCBI Taxonomy" id="45464"/>
    <lineage>
        <taxon>Eukaryota</taxon>
        <taxon>Metazoa</taxon>
        <taxon>Ecdysozoa</taxon>
        <taxon>Nematoda</taxon>
        <taxon>Chromadorea</taxon>
        <taxon>Rhabditida</taxon>
        <taxon>Rhabditina</taxon>
        <taxon>Rhabditomorpha</taxon>
        <taxon>Strongyloidea</taxon>
        <taxon>Trichostrongylidae</taxon>
        <taxon>Teladorsagia</taxon>
    </lineage>
</organism>
<evidence type="ECO:0000256" key="2">
    <source>
        <dbReference type="RuleBase" id="RU361183"/>
    </source>
</evidence>
<keyword evidence="1 2" id="KW-0479">Metal-binding</keyword>
<dbReference type="Pfam" id="PF01400">
    <property type="entry name" value="Astacin"/>
    <property type="match status" value="1"/>
</dbReference>
<keyword evidence="5" id="KW-1185">Reference proteome</keyword>
<comment type="caution">
    <text evidence="1">Lacks conserved residue(s) required for the propagation of feature annotation.</text>
</comment>
<dbReference type="AlphaFoldDB" id="A0A2G9UUU8"/>
<gene>
    <name evidence="4" type="ORF">TELCIR_04068</name>
</gene>
<feature type="binding site" evidence="1">
    <location>
        <position position="21"/>
    </location>
    <ligand>
        <name>Zn(2+)</name>
        <dbReference type="ChEBI" id="CHEBI:29105"/>
        <note>catalytic</note>
    </ligand>
</feature>
<keyword evidence="1 2" id="KW-0862">Zinc</keyword>
<dbReference type="Proteomes" id="UP000230423">
    <property type="component" value="Unassembled WGS sequence"/>
</dbReference>
<evidence type="ECO:0000313" key="4">
    <source>
        <dbReference type="EMBL" id="PIO73943.1"/>
    </source>
</evidence>
<dbReference type="PANTHER" id="PTHR10127:SF793">
    <property type="entry name" value="ZINC METALLOPROTEINASE NAS-31"/>
    <property type="match status" value="1"/>
</dbReference>
<dbReference type="PROSITE" id="PS51864">
    <property type="entry name" value="ASTACIN"/>
    <property type="match status" value="1"/>
</dbReference>
<dbReference type="GO" id="GO:0004222">
    <property type="term" value="F:metalloendopeptidase activity"/>
    <property type="evidence" value="ECO:0007669"/>
    <property type="project" value="UniProtKB-UniRule"/>
</dbReference>
<dbReference type="Gene3D" id="3.40.390.10">
    <property type="entry name" value="Collagenase (Catalytic Domain)"/>
    <property type="match status" value="1"/>
</dbReference>